<dbReference type="EMBL" id="JACCBD010000001">
    <property type="protein sequence ID" value="NYD27831.1"/>
    <property type="molecule type" value="Genomic_DNA"/>
</dbReference>
<feature type="coiled-coil region" evidence="1">
    <location>
        <begin position="39"/>
        <end position="66"/>
    </location>
</feature>
<evidence type="ECO:0000256" key="1">
    <source>
        <dbReference type="SAM" id="Coils"/>
    </source>
</evidence>
<dbReference type="AlphaFoldDB" id="A0A852R2J4"/>
<keyword evidence="1" id="KW-0175">Coiled coil</keyword>
<protein>
    <submittedName>
        <fullName evidence="3">Uncharacterized protein</fullName>
    </submittedName>
</protein>
<evidence type="ECO:0000313" key="4">
    <source>
        <dbReference type="Proteomes" id="UP000586095"/>
    </source>
</evidence>
<accession>A0A852R2J4</accession>
<evidence type="ECO:0000313" key="3">
    <source>
        <dbReference type="EMBL" id="NYD27831.1"/>
    </source>
</evidence>
<dbReference type="RefSeq" id="WP_185987632.1">
    <property type="nucleotide sequence ID" value="NZ_BAAALZ010000001.1"/>
</dbReference>
<sequence length="88" mass="9894">MSNEASSTEVLVHATPPELVPPPEAGFRRLPEHIRTHTLDFLDKEIAQARRERENLSADSQTFADRARQLDDAISRTEALRETLLGSN</sequence>
<keyword evidence="4" id="KW-1185">Reference proteome</keyword>
<reference evidence="3 4" key="1">
    <citation type="submission" date="2020-07" db="EMBL/GenBank/DDBJ databases">
        <title>Sequencing the genomes of 1000 actinobacteria strains.</title>
        <authorList>
            <person name="Klenk H.-P."/>
        </authorList>
    </citation>
    <scope>NUCLEOTIDE SEQUENCE [LARGE SCALE GENOMIC DNA]</scope>
    <source>
        <strain evidence="3 4">DSM 17380</strain>
    </source>
</reference>
<dbReference type="Proteomes" id="UP000586095">
    <property type="component" value="Unassembled WGS sequence"/>
</dbReference>
<name>A0A852R2J4_9MICO</name>
<evidence type="ECO:0000256" key="2">
    <source>
        <dbReference type="SAM" id="MobiDB-lite"/>
    </source>
</evidence>
<feature type="region of interest" description="Disordered" evidence="2">
    <location>
        <begin position="1"/>
        <end position="25"/>
    </location>
</feature>
<proteinExistence type="predicted"/>
<comment type="caution">
    <text evidence="3">The sequence shown here is derived from an EMBL/GenBank/DDBJ whole genome shotgun (WGS) entry which is preliminary data.</text>
</comment>
<organism evidence="3 4">
    <name type="scientific">Leucobacter aridicollis</name>
    <dbReference type="NCBI Taxonomy" id="283878"/>
    <lineage>
        <taxon>Bacteria</taxon>
        <taxon>Bacillati</taxon>
        <taxon>Actinomycetota</taxon>
        <taxon>Actinomycetes</taxon>
        <taxon>Micrococcales</taxon>
        <taxon>Microbacteriaceae</taxon>
        <taxon>Leucobacter</taxon>
    </lineage>
</organism>
<gene>
    <name evidence="3" type="ORF">BJ960_002634</name>
</gene>